<keyword evidence="2" id="KW-1185">Reference proteome</keyword>
<gene>
    <name evidence="1" type="ORF">J0895_23030</name>
</gene>
<dbReference type="EMBL" id="JAFLQW010000601">
    <property type="protein sequence ID" value="MBO0351903.1"/>
    <property type="molecule type" value="Genomic_DNA"/>
</dbReference>
<proteinExistence type="predicted"/>
<comment type="caution">
    <text evidence="1">The sequence shown here is derived from an EMBL/GenBank/DDBJ whole genome shotgun (WGS) entry which is preliminary data.</text>
</comment>
<accession>A0ABS3FXN9</accession>
<sequence>MMRQRAVMVEQFNSYSRDVLKKRNHDSAIELNQVSSEASFPDHLDPATVELSLVEPSPGRIILDLEALNCFEVVERQFENQGVIFNNAIALAPSNPAFPSKSGRIVIMGAPKSGAIEVSFLQPVQLVNSLVTSSRRTVICAYNEQGEQIAEVETLGPNLAGSPSLIPPNAELIVNVPNIHRLTFYAFDGHITLAGFYFAF</sequence>
<dbReference type="RefSeq" id="WP_207090332.1">
    <property type="nucleotide sequence ID" value="NZ_JAFLQW010000601.1"/>
</dbReference>
<reference evidence="1 2" key="1">
    <citation type="submission" date="2021-03" db="EMBL/GenBank/DDBJ databases">
        <title>Metabolic Capacity of the Antarctic Cyanobacterium Phormidium pseudopriestleyi that Sustains Oxygenic Photosynthesis in the Presence of Hydrogen Sulfide.</title>
        <authorList>
            <person name="Lumian J.E."/>
            <person name="Jungblut A.D."/>
            <person name="Dillon M.L."/>
            <person name="Hawes I."/>
            <person name="Doran P.T."/>
            <person name="Mackey T.J."/>
            <person name="Dick G.J."/>
            <person name="Grettenberger C.L."/>
            <person name="Sumner D.Y."/>
        </authorList>
    </citation>
    <scope>NUCLEOTIDE SEQUENCE [LARGE SCALE GENOMIC DNA]</scope>
    <source>
        <strain evidence="1 2">FRX01</strain>
    </source>
</reference>
<protein>
    <submittedName>
        <fullName evidence="1">Uncharacterized protein</fullName>
    </submittedName>
</protein>
<name>A0ABS3FXN9_9CYAN</name>
<evidence type="ECO:0000313" key="1">
    <source>
        <dbReference type="EMBL" id="MBO0351903.1"/>
    </source>
</evidence>
<dbReference type="Proteomes" id="UP000664844">
    <property type="component" value="Unassembled WGS sequence"/>
</dbReference>
<organism evidence="1 2">
    <name type="scientific">Phormidium pseudopriestleyi FRX01</name>
    <dbReference type="NCBI Taxonomy" id="1759528"/>
    <lineage>
        <taxon>Bacteria</taxon>
        <taxon>Bacillati</taxon>
        <taxon>Cyanobacteriota</taxon>
        <taxon>Cyanophyceae</taxon>
        <taxon>Oscillatoriophycideae</taxon>
        <taxon>Oscillatoriales</taxon>
        <taxon>Oscillatoriaceae</taxon>
        <taxon>Phormidium</taxon>
    </lineage>
</organism>
<evidence type="ECO:0000313" key="2">
    <source>
        <dbReference type="Proteomes" id="UP000664844"/>
    </source>
</evidence>